<comment type="subcellular location">
    <subcellularLocation>
        <location evidence="1 8">Cell membrane</location>
        <topology evidence="1 8">Multi-pass membrane protein</topology>
    </subcellularLocation>
</comment>
<organism evidence="10 11">
    <name type="scientific">Bosea lathyri</name>
    <dbReference type="NCBI Taxonomy" id="1036778"/>
    <lineage>
        <taxon>Bacteria</taxon>
        <taxon>Pseudomonadati</taxon>
        <taxon>Pseudomonadota</taxon>
        <taxon>Alphaproteobacteria</taxon>
        <taxon>Hyphomicrobiales</taxon>
        <taxon>Boseaceae</taxon>
        <taxon>Bosea</taxon>
    </lineage>
</organism>
<dbReference type="PANTHER" id="PTHR42929:SF1">
    <property type="entry name" value="INNER MEMBRANE ABC TRANSPORTER PERMEASE PROTEIN YDCU-RELATED"/>
    <property type="match status" value="1"/>
</dbReference>
<dbReference type="GO" id="GO:0005886">
    <property type="term" value="C:plasma membrane"/>
    <property type="evidence" value="ECO:0007669"/>
    <property type="project" value="UniProtKB-SubCell"/>
</dbReference>
<dbReference type="InterPro" id="IPR035906">
    <property type="entry name" value="MetI-like_sf"/>
</dbReference>
<dbReference type="CDD" id="cd06261">
    <property type="entry name" value="TM_PBP2"/>
    <property type="match status" value="1"/>
</dbReference>
<dbReference type="PROSITE" id="PS50928">
    <property type="entry name" value="ABC_TM1"/>
    <property type="match status" value="1"/>
</dbReference>
<gene>
    <name evidence="10" type="ORF">SAMN04488115_10489</name>
</gene>
<keyword evidence="5 8" id="KW-0812">Transmembrane</keyword>
<feature type="domain" description="ABC transmembrane type-1" evidence="9">
    <location>
        <begin position="60"/>
        <end position="270"/>
    </location>
</feature>
<keyword evidence="11" id="KW-1185">Reference proteome</keyword>
<feature type="transmembrane region" description="Helical" evidence="8">
    <location>
        <begin position="66"/>
        <end position="86"/>
    </location>
</feature>
<keyword evidence="7 8" id="KW-0472">Membrane</keyword>
<keyword evidence="3 8" id="KW-0813">Transport</keyword>
<evidence type="ECO:0000256" key="8">
    <source>
        <dbReference type="RuleBase" id="RU363032"/>
    </source>
</evidence>
<reference evidence="10 11" key="1">
    <citation type="submission" date="2016-10" db="EMBL/GenBank/DDBJ databases">
        <authorList>
            <person name="de Groot N.N."/>
        </authorList>
    </citation>
    <scope>NUCLEOTIDE SEQUENCE [LARGE SCALE GENOMIC DNA]</scope>
    <source>
        <strain evidence="10 11">DSM 26656</strain>
    </source>
</reference>
<feature type="transmembrane region" description="Helical" evidence="8">
    <location>
        <begin position="249"/>
        <end position="272"/>
    </location>
</feature>
<dbReference type="Gene3D" id="1.10.3720.10">
    <property type="entry name" value="MetI-like"/>
    <property type="match status" value="1"/>
</dbReference>
<dbReference type="EMBL" id="FNUY01000004">
    <property type="protein sequence ID" value="SEG27483.1"/>
    <property type="molecule type" value="Genomic_DNA"/>
</dbReference>
<dbReference type="InterPro" id="IPR000515">
    <property type="entry name" value="MetI-like"/>
</dbReference>
<accession>A0A1H5YTF1</accession>
<comment type="similarity">
    <text evidence="2">Belongs to the binding-protein-dependent transport system permease family. CysTW subfamily.</text>
</comment>
<evidence type="ECO:0000256" key="3">
    <source>
        <dbReference type="ARBA" id="ARBA00022448"/>
    </source>
</evidence>
<keyword evidence="4" id="KW-1003">Cell membrane</keyword>
<dbReference type="SUPFAM" id="SSF161098">
    <property type="entry name" value="MetI-like"/>
    <property type="match status" value="1"/>
</dbReference>
<feature type="transmembrane region" description="Helical" evidence="8">
    <location>
        <begin position="141"/>
        <end position="170"/>
    </location>
</feature>
<dbReference type="Proteomes" id="UP000236743">
    <property type="component" value="Unassembled WGS sequence"/>
</dbReference>
<feature type="transmembrane region" description="Helical" evidence="8">
    <location>
        <begin position="98"/>
        <end position="121"/>
    </location>
</feature>
<evidence type="ECO:0000256" key="2">
    <source>
        <dbReference type="ARBA" id="ARBA00007069"/>
    </source>
</evidence>
<evidence type="ECO:0000313" key="11">
    <source>
        <dbReference type="Proteomes" id="UP000236743"/>
    </source>
</evidence>
<sequence>MRIRNGWAALLLGVPLAFMAAFFLVPFVVVVVASFQNAAGEWSLANYARILADSYYPNVLYTTFKLSLLATVVSFLIGYPIAYYIVNVVRSRAGRRLCYILVIMPLFTSNIVRSFGWIILLGRQGIVNATLVTLGLTERPIPILFTELSIVIGLTYILVPFMVLTVAGVLQTIDKSLVEASLDLGASRFVTFAKVTFPLSLPGVIAGSLIVFTLAVSAYVVPSIMSGGRTVVMAMSIFEQYGSLFDFNFGAALAVGLLVVTLILIALSLFFIERQPSGRQAVQ</sequence>
<feature type="transmembrane region" description="Helical" evidence="8">
    <location>
        <begin position="191"/>
        <end position="221"/>
    </location>
</feature>
<feature type="transmembrane region" description="Helical" evidence="8">
    <location>
        <begin position="7"/>
        <end position="35"/>
    </location>
</feature>
<dbReference type="Pfam" id="PF00528">
    <property type="entry name" value="BPD_transp_1"/>
    <property type="match status" value="1"/>
</dbReference>
<dbReference type="PANTHER" id="PTHR42929">
    <property type="entry name" value="INNER MEMBRANE ABC TRANSPORTER PERMEASE PROTEIN YDCU-RELATED-RELATED"/>
    <property type="match status" value="1"/>
</dbReference>
<dbReference type="OrthoDB" id="9807047at2"/>
<evidence type="ECO:0000256" key="1">
    <source>
        <dbReference type="ARBA" id="ARBA00004651"/>
    </source>
</evidence>
<keyword evidence="6 8" id="KW-1133">Transmembrane helix</keyword>
<name>A0A1H5YTF1_9HYPH</name>
<evidence type="ECO:0000256" key="4">
    <source>
        <dbReference type="ARBA" id="ARBA00022475"/>
    </source>
</evidence>
<dbReference type="GO" id="GO:0055085">
    <property type="term" value="P:transmembrane transport"/>
    <property type="evidence" value="ECO:0007669"/>
    <property type="project" value="InterPro"/>
</dbReference>
<dbReference type="AlphaFoldDB" id="A0A1H5YTF1"/>
<evidence type="ECO:0000256" key="5">
    <source>
        <dbReference type="ARBA" id="ARBA00022692"/>
    </source>
</evidence>
<protein>
    <submittedName>
        <fullName evidence="10">Putative spermidine/putrescine transport system permease protein</fullName>
    </submittedName>
</protein>
<proteinExistence type="inferred from homology"/>
<evidence type="ECO:0000256" key="7">
    <source>
        <dbReference type="ARBA" id="ARBA00023136"/>
    </source>
</evidence>
<evidence type="ECO:0000259" key="9">
    <source>
        <dbReference type="PROSITE" id="PS50928"/>
    </source>
</evidence>
<evidence type="ECO:0000256" key="6">
    <source>
        <dbReference type="ARBA" id="ARBA00022989"/>
    </source>
</evidence>
<evidence type="ECO:0000313" key="10">
    <source>
        <dbReference type="EMBL" id="SEG27483.1"/>
    </source>
</evidence>
<dbReference type="RefSeq" id="WP_103872545.1">
    <property type="nucleotide sequence ID" value="NZ_FNUY01000004.1"/>
</dbReference>